<name>A0A562ZMK4_9BURK</name>
<dbReference type="Gene3D" id="3.90.1580.10">
    <property type="entry name" value="paralog of FGE (formylglycine-generating enzyme)"/>
    <property type="match status" value="1"/>
</dbReference>
<keyword evidence="4" id="KW-1185">Reference proteome</keyword>
<dbReference type="PANTHER" id="PTHR23150:SF19">
    <property type="entry name" value="FORMYLGLYCINE-GENERATING ENZYME"/>
    <property type="match status" value="1"/>
</dbReference>
<feature type="domain" description="Sulfatase-modifying factor enzyme-like" evidence="2">
    <location>
        <begin position="31"/>
        <end position="308"/>
    </location>
</feature>
<dbReference type="RefSeq" id="WP_145894458.1">
    <property type="nucleotide sequence ID" value="NZ_VOBQ01000014.1"/>
</dbReference>
<protein>
    <submittedName>
        <fullName evidence="3">Formylglycine-generating enzyme family protein</fullName>
    </submittedName>
</protein>
<dbReference type="GO" id="GO:0120147">
    <property type="term" value="F:formylglycine-generating oxidase activity"/>
    <property type="evidence" value="ECO:0007669"/>
    <property type="project" value="TreeGrafter"/>
</dbReference>
<dbReference type="SUPFAM" id="SSF56436">
    <property type="entry name" value="C-type lectin-like"/>
    <property type="match status" value="1"/>
</dbReference>
<feature type="region of interest" description="Disordered" evidence="1">
    <location>
        <begin position="291"/>
        <end position="310"/>
    </location>
</feature>
<accession>A0A562ZMK4</accession>
<dbReference type="OrthoDB" id="9768004at2"/>
<gene>
    <name evidence="3" type="ORF">FN976_18140</name>
</gene>
<evidence type="ECO:0000313" key="3">
    <source>
        <dbReference type="EMBL" id="TWO69743.1"/>
    </source>
</evidence>
<dbReference type="InterPro" id="IPR016187">
    <property type="entry name" value="CTDL_fold"/>
</dbReference>
<dbReference type="Pfam" id="PF03781">
    <property type="entry name" value="FGE-sulfatase"/>
    <property type="match status" value="1"/>
</dbReference>
<comment type="caution">
    <text evidence="3">The sequence shown here is derived from an EMBL/GenBank/DDBJ whole genome shotgun (WGS) entry which is preliminary data.</text>
</comment>
<dbReference type="InterPro" id="IPR051043">
    <property type="entry name" value="Sulfatase_Mod_Factor_Kinase"/>
</dbReference>
<dbReference type="Proteomes" id="UP000318199">
    <property type="component" value="Unassembled WGS sequence"/>
</dbReference>
<evidence type="ECO:0000259" key="2">
    <source>
        <dbReference type="Pfam" id="PF03781"/>
    </source>
</evidence>
<evidence type="ECO:0000313" key="4">
    <source>
        <dbReference type="Proteomes" id="UP000318199"/>
    </source>
</evidence>
<dbReference type="EMBL" id="VOBQ01000014">
    <property type="protein sequence ID" value="TWO69743.1"/>
    <property type="molecule type" value="Genomic_DNA"/>
</dbReference>
<proteinExistence type="predicted"/>
<organism evidence="3 4">
    <name type="scientific">Caenimonas sedimenti</name>
    <dbReference type="NCBI Taxonomy" id="2596921"/>
    <lineage>
        <taxon>Bacteria</taxon>
        <taxon>Pseudomonadati</taxon>
        <taxon>Pseudomonadota</taxon>
        <taxon>Betaproteobacteria</taxon>
        <taxon>Burkholderiales</taxon>
        <taxon>Comamonadaceae</taxon>
        <taxon>Caenimonas</taxon>
    </lineage>
</organism>
<feature type="compositionally biased region" description="Low complexity" evidence="1">
    <location>
        <begin position="293"/>
        <end position="302"/>
    </location>
</feature>
<dbReference type="AlphaFoldDB" id="A0A562ZMK4"/>
<sequence>MSEGRACCMPGREGAVVELVRPDEAAPHAGDWIAVVACSFQMGSNDLEGFEQDGEGPVRLVELDAFRLAPTAVTNAQFRDFVRATSYVTEAERLGSSFVFYLQVPAERRQTIRQVPRGLPWWVDVAGACWQRPNGPGSTINDLLNHPVVHVSWNDAAAYCAWSGTRLPSEAEWECAARGGLPGRRYPWGDELEPGGTRRCNIWHGQFPAAPADGWQPGTVAADAFEPNALGFHNMAGNAWEWCSDWFSPDYHRETATRNPRQDRPTGVKAMRGGSFLCHASYCNRYRVAARGSNSPASSSSNCGFRVAAT</sequence>
<dbReference type="PANTHER" id="PTHR23150">
    <property type="entry name" value="SULFATASE MODIFYING FACTOR 1, 2"/>
    <property type="match status" value="1"/>
</dbReference>
<reference evidence="3 4" key="1">
    <citation type="submission" date="2019-07" db="EMBL/GenBank/DDBJ databases">
        <title>Caenimonas sedimenti sp. nov., isolated from activated sludge.</title>
        <authorList>
            <person name="Xu J."/>
        </authorList>
    </citation>
    <scope>NUCLEOTIDE SEQUENCE [LARGE SCALE GENOMIC DNA]</scope>
    <source>
        <strain evidence="3 4">HX-9-20</strain>
    </source>
</reference>
<dbReference type="InterPro" id="IPR042095">
    <property type="entry name" value="SUMF_sf"/>
</dbReference>
<dbReference type="InterPro" id="IPR005532">
    <property type="entry name" value="SUMF_dom"/>
</dbReference>
<evidence type="ECO:0000256" key="1">
    <source>
        <dbReference type="SAM" id="MobiDB-lite"/>
    </source>
</evidence>